<accession>A0A0F8ZWD2</accession>
<feature type="non-terminal residue" evidence="1">
    <location>
        <position position="1"/>
    </location>
</feature>
<gene>
    <name evidence="1" type="ORF">LCGC14_2725250</name>
</gene>
<proteinExistence type="predicted"/>
<protein>
    <submittedName>
        <fullName evidence="1">Uncharacterized protein</fullName>
    </submittedName>
</protein>
<organism evidence="1">
    <name type="scientific">marine sediment metagenome</name>
    <dbReference type="NCBI Taxonomy" id="412755"/>
    <lineage>
        <taxon>unclassified sequences</taxon>
        <taxon>metagenomes</taxon>
        <taxon>ecological metagenomes</taxon>
    </lineage>
</organism>
<reference evidence="1" key="1">
    <citation type="journal article" date="2015" name="Nature">
        <title>Complex archaea that bridge the gap between prokaryotes and eukaryotes.</title>
        <authorList>
            <person name="Spang A."/>
            <person name="Saw J.H."/>
            <person name="Jorgensen S.L."/>
            <person name="Zaremba-Niedzwiedzka K."/>
            <person name="Martijn J."/>
            <person name="Lind A.E."/>
            <person name="van Eijk R."/>
            <person name="Schleper C."/>
            <person name="Guy L."/>
            <person name="Ettema T.J."/>
        </authorList>
    </citation>
    <scope>NUCLEOTIDE SEQUENCE</scope>
</reference>
<dbReference type="EMBL" id="LAZR01049193">
    <property type="protein sequence ID" value="KKK90220.1"/>
    <property type="molecule type" value="Genomic_DNA"/>
</dbReference>
<evidence type="ECO:0000313" key="1">
    <source>
        <dbReference type="EMBL" id="KKK90220.1"/>
    </source>
</evidence>
<name>A0A0F8ZWD2_9ZZZZ</name>
<sequence>KFDKNTVNSEKVIKFKLDKKILDITDQITDIRKRIDAIESQDRQESDVITRLIQGTGSFQPIGSSWFVLTAEQTGSTMYLSSPARVFLINSTLASGTLQGQLAGEPLGSSFTPLTIQAQGGFDY</sequence>
<comment type="caution">
    <text evidence="1">The sequence shown here is derived from an EMBL/GenBank/DDBJ whole genome shotgun (WGS) entry which is preliminary data.</text>
</comment>
<dbReference type="AlphaFoldDB" id="A0A0F8ZWD2"/>